<comment type="caution">
    <text evidence="1">The sequence shown here is derived from an EMBL/GenBank/DDBJ whole genome shotgun (WGS) entry which is preliminary data.</text>
</comment>
<dbReference type="AlphaFoldDB" id="A0A8S0VSK6"/>
<gene>
    <name evidence="1" type="ORF">AAE3_LOCUS9593</name>
</gene>
<organism evidence="1 2">
    <name type="scientific">Cyclocybe aegerita</name>
    <name type="common">Black poplar mushroom</name>
    <name type="synonym">Agrocybe aegerita</name>
    <dbReference type="NCBI Taxonomy" id="1973307"/>
    <lineage>
        <taxon>Eukaryota</taxon>
        <taxon>Fungi</taxon>
        <taxon>Dikarya</taxon>
        <taxon>Basidiomycota</taxon>
        <taxon>Agaricomycotina</taxon>
        <taxon>Agaricomycetes</taxon>
        <taxon>Agaricomycetidae</taxon>
        <taxon>Agaricales</taxon>
        <taxon>Agaricineae</taxon>
        <taxon>Bolbitiaceae</taxon>
        <taxon>Cyclocybe</taxon>
    </lineage>
</organism>
<reference evidence="1 2" key="1">
    <citation type="submission" date="2020-01" db="EMBL/GenBank/DDBJ databases">
        <authorList>
            <person name="Gupta K D."/>
        </authorList>
    </citation>
    <scope>NUCLEOTIDE SEQUENCE [LARGE SCALE GENOMIC DNA]</scope>
</reference>
<keyword evidence="2" id="KW-1185">Reference proteome</keyword>
<protein>
    <submittedName>
        <fullName evidence="1">Uncharacterized protein</fullName>
    </submittedName>
</protein>
<name>A0A8S0VSK6_CYCAE</name>
<evidence type="ECO:0000313" key="2">
    <source>
        <dbReference type="Proteomes" id="UP000467700"/>
    </source>
</evidence>
<accession>A0A8S0VSK6</accession>
<dbReference type="OrthoDB" id="10448365at2759"/>
<proteinExistence type="predicted"/>
<dbReference type="Proteomes" id="UP000467700">
    <property type="component" value="Unassembled WGS sequence"/>
</dbReference>
<evidence type="ECO:0000313" key="1">
    <source>
        <dbReference type="EMBL" id="CAA7267329.1"/>
    </source>
</evidence>
<dbReference type="EMBL" id="CACVBS010000059">
    <property type="protein sequence ID" value="CAA7267329.1"/>
    <property type="molecule type" value="Genomic_DNA"/>
</dbReference>
<sequence length="200" mass="22177">MSVLPSYSKGTEEIEERLVELWDEVQSPSFLYNASKNYIISNFGSNIPSSQKVQSFLNGKGLYSSNERKWTKLAGRGPGNNLKVEMQCILAKVVSKLGSRGMRVFSLLPFYQDITLETRVDVEETWSVQATPDLVVTAKGENFKSTRPGCEGDASLFASHIERAAGVVMVRTDQDFDSAPKKILLEAAYFAGRVNHQSSI</sequence>